<accession>A0A6N9TU05</accession>
<dbReference type="SMART" id="SM00028">
    <property type="entry name" value="TPR"/>
    <property type="match status" value="3"/>
</dbReference>
<reference evidence="2 3" key="1">
    <citation type="submission" date="2020-02" db="EMBL/GenBank/DDBJ databases">
        <title>Comparative genomics of sulfur disproportionating microorganisms.</title>
        <authorList>
            <person name="Ward L.M."/>
            <person name="Bertran E."/>
            <person name="Johnston D.T."/>
        </authorList>
    </citation>
    <scope>NUCLEOTIDE SEQUENCE [LARGE SCALE GENOMIC DNA]</scope>
    <source>
        <strain evidence="2 3">DSM 100025</strain>
    </source>
</reference>
<dbReference type="NCBIfam" id="NF045662">
    <property type="entry name" value="DVU0298_fam"/>
    <property type="match status" value="1"/>
</dbReference>
<dbReference type="InterPro" id="IPR019734">
    <property type="entry name" value="TPR_rpt"/>
</dbReference>
<dbReference type="PANTHER" id="PTHR10098">
    <property type="entry name" value="RAPSYN-RELATED"/>
    <property type="match status" value="1"/>
</dbReference>
<proteinExistence type="predicted"/>
<keyword evidence="3" id="KW-1185">Reference proteome</keyword>
<feature type="repeat" description="TPR" evidence="1">
    <location>
        <begin position="275"/>
        <end position="308"/>
    </location>
</feature>
<dbReference type="AlphaFoldDB" id="A0A6N9TU05"/>
<keyword evidence="1" id="KW-0802">TPR repeat</keyword>
<dbReference type="SUPFAM" id="SSF48452">
    <property type="entry name" value="TPR-like"/>
    <property type="match status" value="1"/>
</dbReference>
<dbReference type="EMBL" id="JAAGRR010000218">
    <property type="protein sequence ID" value="NDY43583.1"/>
    <property type="molecule type" value="Genomic_DNA"/>
</dbReference>
<dbReference type="Gene3D" id="1.25.10.10">
    <property type="entry name" value="Leucine-rich Repeat Variant"/>
    <property type="match status" value="1"/>
</dbReference>
<sequence>MESLVARGDHPALEAAAEADPLVLRRIQRLLYSPDPERRWGAVIALGRAAAAAARRHPSAVGDLLRQLIYAAADSAAAGWGTLEAAGEIIRHAPDPYGSFVRNLLAFLRDPPARAAVLWAVGRIGEVHPDIVKRHPYFPILDLLADPAPEIRGHAAWALGRLRAREAGGPLGRLAGDEAAFSLFDGHRLRRVSVGEVARAALRRIQHPAKTAEAHMKPEETAPLSPEDEAALAEALRLYREADIERNQGGSLDAMEKYRQALEVFERLGRAAEAANACEKLGDLHIQRGDFNGALPLYQRALAVCEKKGDPLSFYLLAEKIVDVYRHRQQMEKALPYLFRMLEIAESAGDAGRAGLCLTGIGDVYQRQDEPEKALEAYRLASRIYREMGSKKQAAILDEGIVRLERLCSGAADPGSQP</sequence>
<gene>
    <name evidence="2" type="ORF">G3N55_12135</name>
</gene>
<name>A0A6N9TU05_DISTH</name>
<dbReference type="InterPro" id="IPR016024">
    <property type="entry name" value="ARM-type_fold"/>
</dbReference>
<protein>
    <submittedName>
        <fullName evidence="2">Tetratricopeptide repeat protein</fullName>
    </submittedName>
</protein>
<evidence type="ECO:0000313" key="2">
    <source>
        <dbReference type="EMBL" id="NDY43583.1"/>
    </source>
</evidence>
<dbReference type="InterPro" id="IPR011989">
    <property type="entry name" value="ARM-like"/>
</dbReference>
<dbReference type="Pfam" id="PF13176">
    <property type="entry name" value="TPR_7"/>
    <property type="match status" value="1"/>
</dbReference>
<evidence type="ECO:0000313" key="3">
    <source>
        <dbReference type="Proteomes" id="UP000469346"/>
    </source>
</evidence>
<dbReference type="InterPro" id="IPR011990">
    <property type="entry name" value="TPR-like_helical_dom_sf"/>
</dbReference>
<dbReference type="PANTHER" id="PTHR10098:SF106">
    <property type="entry name" value="TETRATRICOPEPTIDE REPEAT PROTEIN 28-LIKE PROTEIN"/>
    <property type="match status" value="1"/>
</dbReference>
<dbReference type="InterPro" id="IPR054701">
    <property type="entry name" value="DVU0298-like"/>
</dbReference>
<dbReference type="Pfam" id="PF13513">
    <property type="entry name" value="HEAT_EZ"/>
    <property type="match status" value="1"/>
</dbReference>
<dbReference type="Gene3D" id="1.25.40.10">
    <property type="entry name" value="Tetratricopeptide repeat domain"/>
    <property type="match status" value="1"/>
</dbReference>
<dbReference type="Pfam" id="PF13424">
    <property type="entry name" value="TPR_12"/>
    <property type="match status" value="1"/>
</dbReference>
<dbReference type="PROSITE" id="PS50005">
    <property type="entry name" value="TPR"/>
    <property type="match status" value="1"/>
</dbReference>
<organism evidence="2 3">
    <name type="scientific">Dissulfurirhabdus thermomarina</name>
    <dbReference type="NCBI Taxonomy" id="1765737"/>
    <lineage>
        <taxon>Bacteria</taxon>
        <taxon>Deltaproteobacteria</taxon>
        <taxon>Dissulfurirhabdaceae</taxon>
        <taxon>Dissulfurirhabdus</taxon>
    </lineage>
</organism>
<dbReference type="Proteomes" id="UP000469346">
    <property type="component" value="Unassembled WGS sequence"/>
</dbReference>
<evidence type="ECO:0000256" key="1">
    <source>
        <dbReference type="PROSITE-ProRule" id="PRU00339"/>
    </source>
</evidence>
<comment type="caution">
    <text evidence="2">The sequence shown here is derived from an EMBL/GenBank/DDBJ whole genome shotgun (WGS) entry which is preliminary data.</text>
</comment>
<dbReference type="SUPFAM" id="SSF48371">
    <property type="entry name" value="ARM repeat"/>
    <property type="match status" value="1"/>
</dbReference>